<evidence type="ECO:0000256" key="7">
    <source>
        <dbReference type="SAM" id="Phobius"/>
    </source>
</evidence>
<keyword evidence="10" id="KW-1185">Reference proteome</keyword>
<comment type="caution">
    <text evidence="9">The sequence shown here is derived from an EMBL/GenBank/DDBJ whole genome shotgun (WGS) entry which is preliminary data.</text>
</comment>
<dbReference type="RefSeq" id="WP_138126712.1">
    <property type="nucleotide sequence ID" value="NZ_SWLG01000007.1"/>
</dbReference>
<comment type="subcellular location">
    <subcellularLocation>
        <location evidence="1">Cell membrane</location>
        <topology evidence="1">Multi-pass membrane protein</topology>
    </subcellularLocation>
</comment>
<organism evidence="9 10">
    <name type="scientific">Exobacillus caeni</name>
    <dbReference type="NCBI Taxonomy" id="2574798"/>
    <lineage>
        <taxon>Bacteria</taxon>
        <taxon>Bacillati</taxon>
        <taxon>Bacillota</taxon>
        <taxon>Bacilli</taxon>
        <taxon>Bacillales</taxon>
        <taxon>Guptibacillaceae</taxon>
        <taxon>Exobacillus</taxon>
    </lineage>
</organism>
<dbReference type="GO" id="GO:0022857">
    <property type="term" value="F:transmembrane transporter activity"/>
    <property type="evidence" value="ECO:0007669"/>
    <property type="project" value="InterPro"/>
</dbReference>
<evidence type="ECO:0000256" key="1">
    <source>
        <dbReference type="ARBA" id="ARBA00004651"/>
    </source>
</evidence>
<dbReference type="EMBL" id="SWLG01000007">
    <property type="protein sequence ID" value="TLS37232.1"/>
    <property type="molecule type" value="Genomic_DNA"/>
</dbReference>
<sequence>MNQSVWKNRNFLLLWIAGLASSFAISVFLFSQSWYVVKVLDLEASLGLIFIASSVPRLIFMLVGGVVADRFSKKKIMFWSDFTRAILLVFLVAILITGMINIWTFVGFALLFGVLDAFFWSAGGAIMPEIVHKENLTRANSINQMTNQSSFILGPMLGGFLVSFGDYTVAFTTTIILLLTGSILTYMIKTRYDVEGGASDKDEKFFASLKEGIVYVKKHSFLTALFSVTVLLNLFIVGPMQMGMPLFAKNVLHGDSLVFSWLEGSMAGGMLLGSLAVGVLNIKHNRIKFGLTGILFAGIFFALLSFTSVLWQSLICVALFGAMLPMANIPVVSLIQSSVKEEMMGRVMSLLTFSSMGLIPVSLGLTSVVISFGMSIDKIMLIGSVLVCIWIMVVPLLYRNLLSYDSSVKTNAENII</sequence>
<keyword evidence="5 7" id="KW-1133">Transmembrane helix</keyword>
<dbReference type="OrthoDB" id="3613552at2"/>
<dbReference type="InterPro" id="IPR020846">
    <property type="entry name" value="MFS_dom"/>
</dbReference>
<keyword evidence="2" id="KW-0813">Transport</keyword>
<evidence type="ECO:0000256" key="2">
    <source>
        <dbReference type="ARBA" id="ARBA00022448"/>
    </source>
</evidence>
<feature type="transmembrane region" description="Helical" evidence="7">
    <location>
        <begin position="347"/>
        <end position="373"/>
    </location>
</feature>
<dbReference type="InterPro" id="IPR036259">
    <property type="entry name" value="MFS_trans_sf"/>
</dbReference>
<name>A0A5R9F0S4_9BACL</name>
<dbReference type="PANTHER" id="PTHR43266">
    <property type="entry name" value="MACROLIDE-EFFLUX PROTEIN"/>
    <property type="match status" value="1"/>
</dbReference>
<accession>A0A5R9F0S4</accession>
<proteinExistence type="predicted"/>
<dbReference type="SUPFAM" id="SSF103473">
    <property type="entry name" value="MFS general substrate transporter"/>
    <property type="match status" value="1"/>
</dbReference>
<dbReference type="PROSITE" id="PS50850">
    <property type="entry name" value="MFS"/>
    <property type="match status" value="1"/>
</dbReference>
<gene>
    <name evidence="9" type="ORF">FCL54_11955</name>
</gene>
<dbReference type="CDD" id="cd06173">
    <property type="entry name" value="MFS_MefA_like"/>
    <property type="match status" value="1"/>
</dbReference>
<feature type="domain" description="Major facilitator superfamily (MFS) profile" evidence="8">
    <location>
        <begin position="10"/>
        <end position="402"/>
    </location>
</feature>
<keyword evidence="4 7" id="KW-0812">Transmembrane</keyword>
<feature type="transmembrane region" description="Helical" evidence="7">
    <location>
        <begin position="220"/>
        <end position="238"/>
    </location>
</feature>
<feature type="transmembrane region" description="Helical" evidence="7">
    <location>
        <begin position="167"/>
        <end position="188"/>
    </location>
</feature>
<keyword evidence="3" id="KW-1003">Cell membrane</keyword>
<feature type="transmembrane region" description="Helical" evidence="7">
    <location>
        <begin position="12"/>
        <end position="35"/>
    </location>
</feature>
<reference evidence="9 10" key="1">
    <citation type="submission" date="2019-04" db="EMBL/GenBank/DDBJ databases">
        <title>Bacillus caeni sp. nov., a bacterium isolated from mangrove sediment.</title>
        <authorList>
            <person name="Huang H."/>
            <person name="Mo K."/>
            <person name="Hu Y."/>
        </authorList>
    </citation>
    <scope>NUCLEOTIDE SEQUENCE [LARGE SCALE GENOMIC DNA]</scope>
    <source>
        <strain evidence="9 10">HB172195</strain>
    </source>
</reference>
<feature type="transmembrane region" description="Helical" evidence="7">
    <location>
        <begin position="289"/>
        <end position="311"/>
    </location>
</feature>
<dbReference type="InterPro" id="IPR011701">
    <property type="entry name" value="MFS"/>
</dbReference>
<evidence type="ECO:0000256" key="6">
    <source>
        <dbReference type="ARBA" id="ARBA00023136"/>
    </source>
</evidence>
<dbReference type="GO" id="GO:0005886">
    <property type="term" value="C:plasma membrane"/>
    <property type="evidence" value="ECO:0007669"/>
    <property type="project" value="UniProtKB-SubCell"/>
</dbReference>
<feature type="transmembrane region" description="Helical" evidence="7">
    <location>
        <begin position="47"/>
        <end position="67"/>
    </location>
</feature>
<evidence type="ECO:0000256" key="3">
    <source>
        <dbReference type="ARBA" id="ARBA00022475"/>
    </source>
</evidence>
<keyword evidence="6 7" id="KW-0472">Membrane</keyword>
<feature type="transmembrane region" description="Helical" evidence="7">
    <location>
        <begin position="87"/>
        <end position="112"/>
    </location>
</feature>
<evidence type="ECO:0000256" key="5">
    <source>
        <dbReference type="ARBA" id="ARBA00022989"/>
    </source>
</evidence>
<evidence type="ECO:0000313" key="10">
    <source>
        <dbReference type="Proteomes" id="UP000308230"/>
    </source>
</evidence>
<evidence type="ECO:0000256" key="4">
    <source>
        <dbReference type="ARBA" id="ARBA00022692"/>
    </source>
</evidence>
<dbReference type="Pfam" id="PF07690">
    <property type="entry name" value="MFS_1"/>
    <property type="match status" value="1"/>
</dbReference>
<feature type="transmembrane region" description="Helical" evidence="7">
    <location>
        <begin position="379"/>
        <end position="398"/>
    </location>
</feature>
<protein>
    <submittedName>
        <fullName evidence="9">MFS transporter</fullName>
    </submittedName>
</protein>
<dbReference type="PANTHER" id="PTHR43266:SF9">
    <property type="entry name" value="PERMEASE, MAJOR FACILITATOR SUPERFAMILY-RELATED"/>
    <property type="match status" value="1"/>
</dbReference>
<evidence type="ECO:0000259" key="8">
    <source>
        <dbReference type="PROSITE" id="PS50850"/>
    </source>
</evidence>
<feature type="transmembrane region" description="Helical" evidence="7">
    <location>
        <begin position="317"/>
        <end position="335"/>
    </location>
</feature>
<feature type="transmembrane region" description="Helical" evidence="7">
    <location>
        <begin position="258"/>
        <end position="282"/>
    </location>
</feature>
<dbReference type="Gene3D" id="1.20.1250.20">
    <property type="entry name" value="MFS general substrate transporter like domains"/>
    <property type="match status" value="1"/>
</dbReference>
<evidence type="ECO:0000313" key="9">
    <source>
        <dbReference type="EMBL" id="TLS37232.1"/>
    </source>
</evidence>
<dbReference type="Proteomes" id="UP000308230">
    <property type="component" value="Unassembled WGS sequence"/>
</dbReference>
<dbReference type="AlphaFoldDB" id="A0A5R9F0S4"/>